<organism evidence="1 2">
    <name type="scientific">Psychromonas ingrahamii (strain DSM 17664 / CCUG 51855 / 37)</name>
    <dbReference type="NCBI Taxonomy" id="357804"/>
    <lineage>
        <taxon>Bacteria</taxon>
        <taxon>Pseudomonadati</taxon>
        <taxon>Pseudomonadota</taxon>
        <taxon>Gammaproteobacteria</taxon>
        <taxon>Alteromonadales</taxon>
        <taxon>Psychromonadaceae</taxon>
        <taxon>Psychromonas</taxon>
    </lineage>
</organism>
<keyword evidence="2" id="KW-1185">Reference proteome</keyword>
<proteinExistence type="predicted"/>
<dbReference type="AlphaFoldDB" id="A1SV33"/>
<reference evidence="1 2" key="1">
    <citation type="submission" date="2007-01" db="EMBL/GenBank/DDBJ databases">
        <title>Complete sequence of Psychromonas ingrahamii 37.</title>
        <authorList>
            <consortium name="US DOE Joint Genome Institute"/>
            <person name="Copeland A."/>
            <person name="Lucas S."/>
            <person name="Lapidus A."/>
            <person name="Barry K."/>
            <person name="Detter J.C."/>
            <person name="Glavina del Rio T."/>
            <person name="Hammon N."/>
            <person name="Israni S."/>
            <person name="Dalin E."/>
            <person name="Tice H."/>
            <person name="Pitluck S."/>
            <person name="Thompson L.S."/>
            <person name="Brettin T."/>
            <person name="Bruce D."/>
            <person name="Han C."/>
            <person name="Tapia R."/>
            <person name="Schmutz J."/>
            <person name="Larimer F."/>
            <person name="Land M."/>
            <person name="Hauser L."/>
            <person name="Kyrpides N."/>
            <person name="Ivanova N."/>
            <person name="Staley J."/>
            <person name="Richardson P."/>
        </authorList>
    </citation>
    <scope>NUCLEOTIDE SEQUENCE [LARGE SCALE GENOMIC DNA]</scope>
    <source>
        <strain evidence="1 2">37</strain>
    </source>
</reference>
<dbReference type="EMBL" id="CP000510">
    <property type="protein sequence ID" value="ABM03348.1"/>
    <property type="molecule type" value="Genomic_DNA"/>
</dbReference>
<evidence type="ECO:0000313" key="1">
    <source>
        <dbReference type="EMBL" id="ABM03348.1"/>
    </source>
</evidence>
<protein>
    <submittedName>
        <fullName evidence="1">Transposase, IS4 family</fullName>
    </submittedName>
</protein>
<dbReference type="eggNOG" id="COG3039">
    <property type="taxonomic scope" value="Bacteria"/>
</dbReference>
<dbReference type="KEGG" id="pin:Ping_1539"/>
<accession>A1SV33</accession>
<name>A1SV33_PSYIN</name>
<gene>
    <name evidence="1" type="ordered locus">Ping_1539</name>
</gene>
<sequence length="47" mass="5305">MKNISYVEQTRHLSITGFAANMQSGLIAYCLQKDKPSINLTPMKKMC</sequence>
<evidence type="ECO:0000313" key="2">
    <source>
        <dbReference type="Proteomes" id="UP000000639"/>
    </source>
</evidence>
<dbReference type="HOGENOM" id="CLU_3172380_0_0_6"/>
<dbReference type="Proteomes" id="UP000000639">
    <property type="component" value="Chromosome"/>
</dbReference>